<sequence>MARPSTASCAPSRWSVPRIDVIGSGPKVINLRAARKSAARDAARRQGDQNAAKFGRSKAQRQAEDDAAARAARHLDQHMLGPDRHDDGDGDGDA</sequence>
<gene>
    <name evidence="2" type="ORF">PYTT13_01580</name>
</gene>
<feature type="compositionally biased region" description="Basic and acidic residues" evidence="1">
    <location>
        <begin position="61"/>
        <end position="87"/>
    </location>
</feature>
<protein>
    <submittedName>
        <fullName evidence="2">DUF4169 domain-containing protein</fullName>
    </submittedName>
</protein>
<feature type="region of interest" description="Disordered" evidence="1">
    <location>
        <begin position="39"/>
        <end position="94"/>
    </location>
</feature>
<dbReference type="InterPro" id="IPR025227">
    <property type="entry name" value="DUF4169"/>
</dbReference>
<proteinExistence type="predicted"/>
<dbReference type="Proteomes" id="UP000229314">
    <property type="component" value="Chromosome"/>
</dbReference>
<reference evidence="2 3" key="1">
    <citation type="submission" date="2017-10" db="EMBL/GenBank/DDBJ databases">
        <title>Complete genome sequence of Paracoccus yeei TT13 isolated from human skin.</title>
        <authorList>
            <person name="Lee K."/>
            <person name="Lim J.Y."/>
            <person name="Hwang I."/>
        </authorList>
    </citation>
    <scope>NUCLEOTIDE SEQUENCE [LARGE SCALE GENOMIC DNA]</scope>
    <source>
        <strain evidence="2 3">TT13</strain>
    </source>
</reference>
<name>A0A2D2BWK8_9RHOB</name>
<evidence type="ECO:0000313" key="2">
    <source>
        <dbReference type="EMBL" id="ATQ54620.1"/>
    </source>
</evidence>
<dbReference type="AlphaFoldDB" id="A0A2D2BWK8"/>
<dbReference type="EMBL" id="CP024422">
    <property type="protein sequence ID" value="ATQ54620.1"/>
    <property type="molecule type" value="Genomic_DNA"/>
</dbReference>
<evidence type="ECO:0000313" key="3">
    <source>
        <dbReference type="Proteomes" id="UP000229314"/>
    </source>
</evidence>
<accession>A0A2D2BWK8</accession>
<organism evidence="2 3">
    <name type="scientific">Paracoccus yeei</name>
    <dbReference type="NCBI Taxonomy" id="147645"/>
    <lineage>
        <taxon>Bacteria</taxon>
        <taxon>Pseudomonadati</taxon>
        <taxon>Pseudomonadota</taxon>
        <taxon>Alphaproteobacteria</taxon>
        <taxon>Rhodobacterales</taxon>
        <taxon>Paracoccaceae</taxon>
        <taxon>Paracoccus</taxon>
    </lineage>
</organism>
<dbReference type="Pfam" id="PF13770">
    <property type="entry name" value="DUF4169"/>
    <property type="match status" value="1"/>
</dbReference>
<evidence type="ECO:0000256" key="1">
    <source>
        <dbReference type="SAM" id="MobiDB-lite"/>
    </source>
</evidence>